<feature type="region of interest" description="Disordered" evidence="1">
    <location>
        <begin position="40"/>
        <end position="87"/>
    </location>
</feature>
<reference evidence="2 3" key="1">
    <citation type="submission" date="2024-05" db="EMBL/GenBank/DDBJ databases">
        <title>Genome sequencing and assembly of Indian major carp, Cirrhinus mrigala (Hamilton, 1822).</title>
        <authorList>
            <person name="Mohindra V."/>
            <person name="Chowdhury L.M."/>
            <person name="Lal K."/>
            <person name="Jena J.K."/>
        </authorList>
    </citation>
    <scope>NUCLEOTIDE SEQUENCE [LARGE SCALE GENOMIC DNA]</scope>
    <source>
        <strain evidence="2">CM1030</strain>
        <tissue evidence="2">Blood</tissue>
    </source>
</reference>
<accession>A0ABD0MGZ8</accession>
<feature type="non-terminal residue" evidence="2">
    <location>
        <position position="87"/>
    </location>
</feature>
<feature type="compositionally biased region" description="Polar residues" evidence="1">
    <location>
        <begin position="41"/>
        <end position="57"/>
    </location>
</feature>
<gene>
    <name evidence="2" type="ORF">M9458_055286</name>
</gene>
<feature type="non-terminal residue" evidence="2">
    <location>
        <position position="1"/>
    </location>
</feature>
<protein>
    <submittedName>
        <fullName evidence="2">Uncharacterized protein</fullName>
    </submittedName>
</protein>
<dbReference type="AlphaFoldDB" id="A0ABD0MGZ8"/>
<keyword evidence="3" id="KW-1185">Reference proteome</keyword>
<name>A0ABD0MGZ8_CIRMR</name>
<evidence type="ECO:0000313" key="3">
    <source>
        <dbReference type="Proteomes" id="UP001529510"/>
    </source>
</evidence>
<dbReference type="Proteomes" id="UP001529510">
    <property type="component" value="Unassembled WGS sequence"/>
</dbReference>
<dbReference type="EMBL" id="JAMKFB020000430">
    <property type="protein sequence ID" value="KAL0149498.1"/>
    <property type="molecule type" value="Genomic_DNA"/>
</dbReference>
<sequence length="87" mass="10086">DKRLSEQLQMDPELTLEKAVIRIRQSELVKKQQEELKANFKSDTATNIDSVHSQQRPYNKGRGMMQSKRPARRAEKQTASDKSIQCK</sequence>
<evidence type="ECO:0000313" key="2">
    <source>
        <dbReference type="EMBL" id="KAL0149498.1"/>
    </source>
</evidence>
<evidence type="ECO:0000256" key="1">
    <source>
        <dbReference type="SAM" id="MobiDB-lite"/>
    </source>
</evidence>
<organism evidence="2 3">
    <name type="scientific">Cirrhinus mrigala</name>
    <name type="common">Mrigala</name>
    <dbReference type="NCBI Taxonomy" id="683832"/>
    <lineage>
        <taxon>Eukaryota</taxon>
        <taxon>Metazoa</taxon>
        <taxon>Chordata</taxon>
        <taxon>Craniata</taxon>
        <taxon>Vertebrata</taxon>
        <taxon>Euteleostomi</taxon>
        <taxon>Actinopterygii</taxon>
        <taxon>Neopterygii</taxon>
        <taxon>Teleostei</taxon>
        <taxon>Ostariophysi</taxon>
        <taxon>Cypriniformes</taxon>
        <taxon>Cyprinidae</taxon>
        <taxon>Labeoninae</taxon>
        <taxon>Labeonini</taxon>
        <taxon>Cirrhinus</taxon>
    </lineage>
</organism>
<comment type="caution">
    <text evidence="2">The sequence shown here is derived from an EMBL/GenBank/DDBJ whole genome shotgun (WGS) entry which is preliminary data.</text>
</comment>
<proteinExistence type="predicted"/>